<keyword evidence="1" id="KW-0812">Transmembrane</keyword>
<reference evidence="2 3" key="1">
    <citation type="submission" date="2011-12" db="EMBL/GenBank/DDBJ databases">
        <title>Complete sequence of Mycobacterium rhodesiae NBB3.</title>
        <authorList>
            <consortium name="US DOE Joint Genome Institute"/>
            <person name="Lucas S."/>
            <person name="Han J."/>
            <person name="Lapidus A."/>
            <person name="Cheng J.-F."/>
            <person name="Goodwin L."/>
            <person name="Pitluck S."/>
            <person name="Peters L."/>
            <person name="Mikhailova N."/>
            <person name="Gu W."/>
            <person name="Detter J.C."/>
            <person name="Han C."/>
            <person name="Tapia R."/>
            <person name="Land M."/>
            <person name="Hauser L."/>
            <person name="Kyrpides N."/>
            <person name="Ivanova N."/>
            <person name="Pagani I."/>
            <person name="Mattes T."/>
            <person name="Holmes A."/>
            <person name="Rutledge P."/>
            <person name="Paulsen I."/>
            <person name="Coleman N."/>
            <person name="Woyke T."/>
        </authorList>
    </citation>
    <scope>NUCLEOTIDE SEQUENCE [LARGE SCALE GENOMIC DNA]</scope>
    <source>
        <strain evidence="2 3">NBB3</strain>
    </source>
</reference>
<dbReference type="STRING" id="710685.MycrhN_5901"/>
<organism evidence="2 3">
    <name type="scientific">Mycolicibacterium rhodesiae (strain NBB3)</name>
    <name type="common">Mycobacterium rhodesiae</name>
    <dbReference type="NCBI Taxonomy" id="710685"/>
    <lineage>
        <taxon>Bacteria</taxon>
        <taxon>Bacillati</taxon>
        <taxon>Actinomycetota</taxon>
        <taxon>Actinomycetes</taxon>
        <taxon>Mycobacteriales</taxon>
        <taxon>Mycobacteriaceae</taxon>
        <taxon>Mycolicibacterium</taxon>
    </lineage>
</organism>
<dbReference type="EMBL" id="CP003169">
    <property type="protein sequence ID" value="AEV76366.1"/>
    <property type="molecule type" value="Genomic_DNA"/>
</dbReference>
<dbReference type="AlphaFoldDB" id="G8RQA0"/>
<sequence length="207" mass="22129">MSTVMLKCPEGHLNPSDWDFCGECGSPLERDPSSPADKWSRKVWAIIGVSLIAVIVISISIVALLNRGDDSGTSARSSTDDVTVDGAAVLDWWQGARKPFVALQDSLDDAQRALIDADRTAMQHACQQMHDAAAVDLPAHLPAPAHELTSELTAAVTDAHDASHMCMSVLEGSSNSYDGEFPVNLKQAEKHLAAAEELILQVNTTSP</sequence>
<proteinExistence type="predicted"/>
<dbReference type="PATRIC" id="fig|710685.3.peg.5929"/>
<feature type="transmembrane region" description="Helical" evidence="1">
    <location>
        <begin position="43"/>
        <end position="66"/>
    </location>
</feature>
<gene>
    <name evidence="2" type="ordered locus">MycrhN_5901</name>
</gene>
<evidence type="ECO:0000313" key="2">
    <source>
        <dbReference type="EMBL" id="AEV76366.1"/>
    </source>
</evidence>
<dbReference type="eggNOG" id="ENOG5031M5A">
    <property type="taxonomic scope" value="Bacteria"/>
</dbReference>
<name>G8RQA0_MYCRN</name>
<protein>
    <submittedName>
        <fullName evidence="2">Uncharacterized protein</fullName>
    </submittedName>
</protein>
<evidence type="ECO:0000313" key="3">
    <source>
        <dbReference type="Proteomes" id="UP000005442"/>
    </source>
</evidence>
<dbReference type="HOGENOM" id="CLU_109328_0_0_11"/>
<keyword evidence="3" id="KW-1185">Reference proteome</keyword>
<evidence type="ECO:0000256" key="1">
    <source>
        <dbReference type="SAM" id="Phobius"/>
    </source>
</evidence>
<dbReference type="Proteomes" id="UP000005442">
    <property type="component" value="Chromosome"/>
</dbReference>
<keyword evidence="1" id="KW-0472">Membrane</keyword>
<keyword evidence="1" id="KW-1133">Transmembrane helix</keyword>
<dbReference type="KEGG" id="mrh:MycrhN_5901"/>
<accession>G8RQA0</accession>